<sequence>MSDTVKITVSQGEEVVLEATKDSLKVEWSKIPYEELNLLWQQVGRTLRVERQRAYYRKGGESC</sequence>
<accession>A0ABT1FVM8</accession>
<dbReference type="EMBL" id="JAMZEL010000009">
    <property type="protein sequence ID" value="MCP1384823.1"/>
    <property type="molecule type" value="Genomic_DNA"/>
</dbReference>
<reference evidence="1 2" key="1">
    <citation type="submission" date="2022-06" db="EMBL/GenBank/DDBJ databases">
        <title>Runella sp. S5 genome sequencing.</title>
        <authorList>
            <person name="Park S."/>
        </authorList>
    </citation>
    <scope>NUCLEOTIDE SEQUENCE [LARGE SCALE GENOMIC DNA]</scope>
    <source>
        <strain evidence="1 2">S5</strain>
    </source>
</reference>
<dbReference type="RefSeq" id="WP_253530697.1">
    <property type="nucleotide sequence ID" value="NZ_JAMZEL010000009.1"/>
</dbReference>
<organism evidence="1 2">
    <name type="scientific">Runella salmonicolor</name>
    <dbReference type="NCBI Taxonomy" id="2950278"/>
    <lineage>
        <taxon>Bacteria</taxon>
        <taxon>Pseudomonadati</taxon>
        <taxon>Bacteroidota</taxon>
        <taxon>Cytophagia</taxon>
        <taxon>Cytophagales</taxon>
        <taxon>Spirosomataceae</taxon>
        <taxon>Runella</taxon>
    </lineage>
</organism>
<gene>
    <name evidence="1" type="ORF">NCI00_20475</name>
</gene>
<name>A0ABT1FVM8_9BACT</name>
<evidence type="ECO:0000313" key="1">
    <source>
        <dbReference type="EMBL" id="MCP1384823.1"/>
    </source>
</evidence>
<evidence type="ECO:0000313" key="2">
    <source>
        <dbReference type="Proteomes" id="UP001204772"/>
    </source>
</evidence>
<evidence type="ECO:0008006" key="3">
    <source>
        <dbReference type="Google" id="ProtNLM"/>
    </source>
</evidence>
<keyword evidence="2" id="KW-1185">Reference proteome</keyword>
<dbReference type="Proteomes" id="UP001204772">
    <property type="component" value="Unassembled WGS sequence"/>
</dbReference>
<proteinExistence type="predicted"/>
<comment type="caution">
    <text evidence="1">The sequence shown here is derived from an EMBL/GenBank/DDBJ whole genome shotgun (WGS) entry which is preliminary data.</text>
</comment>
<protein>
    <recommendedName>
        <fullName evidence="3">KTSC domain-containing protein</fullName>
    </recommendedName>
</protein>